<dbReference type="Gene3D" id="2.160.20.80">
    <property type="entry name" value="E3 ubiquitin-protein ligase SopA"/>
    <property type="match status" value="1"/>
</dbReference>
<comment type="caution">
    <text evidence="1">The sequence shown here is derived from an EMBL/GenBank/DDBJ whole genome shotgun (WGS) entry which is preliminary data.</text>
</comment>
<sequence length="266" mass="27656">MDPITTWQLSVDGVGSAEIGTGEYRYAGGFVIAVLGGSGDGWAVFNLGNSEVALAAGVADQDNHVWTYYWNSYEAMPGGYRNGSMLLWYGVNGGYSSDSIGPEQTFRVSNLGQARISLQATAGSFPGQYLSAESGGWYPHEWSVGDGSFISSPSPAPIRVSGDLLPLLQITNSGYDTDLSGRDLGALSLAATNLVKCGLAGANLTAVTSISGADFTSANLRGIHLGGHDLATAKTWAQADFTGSDLTTIAGAASAHLEERSWTTPT</sequence>
<protein>
    <submittedName>
        <fullName evidence="1">Pentapeptide repeat-containing protein</fullName>
    </submittedName>
</protein>
<gene>
    <name evidence="1" type="ORF">ACFQDH_15750</name>
</gene>
<name>A0ABW2AIA6_9MICO</name>
<evidence type="ECO:0000313" key="2">
    <source>
        <dbReference type="Proteomes" id="UP001596298"/>
    </source>
</evidence>
<dbReference type="RefSeq" id="WP_382403367.1">
    <property type="nucleotide sequence ID" value="NZ_JBHSWH010000001.1"/>
</dbReference>
<dbReference type="Pfam" id="PF00805">
    <property type="entry name" value="Pentapeptide"/>
    <property type="match status" value="1"/>
</dbReference>
<accession>A0ABW2AIA6</accession>
<dbReference type="EMBL" id="JBHSWH010000001">
    <property type="protein sequence ID" value="MFC6706672.1"/>
    <property type="molecule type" value="Genomic_DNA"/>
</dbReference>
<dbReference type="Proteomes" id="UP001596298">
    <property type="component" value="Unassembled WGS sequence"/>
</dbReference>
<reference evidence="2" key="1">
    <citation type="journal article" date="2019" name="Int. J. Syst. Evol. Microbiol.">
        <title>The Global Catalogue of Microorganisms (GCM) 10K type strain sequencing project: providing services to taxonomists for standard genome sequencing and annotation.</title>
        <authorList>
            <consortium name="The Broad Institute Genomics Platform"/>
            <consortium name="The Broad Institute Genome Sequencing Center for Infectious Disease"/>
            <person name="Wu L."/>
            <person name="Ma J."/>
        </authorList>
    </citation>
    <scope>NUCLEOTIDE SEQUENCE [LARGE SCALE GENOMIC DNA]</scope>
    <source>
        <strain evidence="2">CCUG 58127</strain>
    </source>
</reference>
<organism evidence="1 2">
    <name type="scientific">Flexivirga alba</name>
    <dbReference type="NCBI Taxonomy" id="702742"/>
    <lineage>
        <taxon>Bacteria</taxon>
        <taxon>Bacillati</taxon>
        <taxon>Actinomycetota</taxon>
        <taxon>Actinomycetes</taxon>
        <taxon>Micrococcales</taxon>
        <taxon>Dermacoccaceae</taxon>
        <taxon>Flexivirga</taxon>
    </lineage>
</organism>
<proteinExistence type="predicted"/>
<dbReference type="InterPro" id="IPR001646">
    <property type="entry name" value="5peptide_repeat"/>
</dbReference>
<dbReference type="SUPFAM" id="SSF141571">
    <property type="entry name" value="Pentapeptide repeat-like"/>
    <property type="match status" value="1"/>
</dbReference>
<keyword evidence="2" id="KW-1185">Reference proteome</keyword>
<evidence type="ECO:0000313" key="1">
    <source>
        <dbReference type="EMBL" id="MFC6706672.1"/>
    </source>
</evidence>